<dbReference type="EMBL" id="CP003326">
    <property type="protein sequence ID" value="AFS77145.1"/>
    <property type="molecule type" value="Genomic_DNA"/>
</dbReference>
<keyword evidence="4" id="KW-1185">Reference proteome</keyword>
<organism evidence="3 4">
    <name type="scientific">Gottschalkia acidurici (strain ATCC 7906 / DSM 604 / BCRC 14475 / CIP 104303 / KCTC 5404 / NCIMB 10678 / 9a)</name>
    <name type="common">Clostridium acidurici</name>
    <dbReference type="NCBI Taxonomy" id="1128398"/>
    <lineage>
        <taxon>Bacteria</taxon>
        <taxon>Bacillati</taxon>
        <taxon>Bacillota</taxon>
        <taxon>Tissierellia</taxon>
        <taxon>Tissierellales</taxon>
        <taxon>Gottschalkiaceae</taxon>
        <taxon>Gottschalkia</taxon>
    </lineage>
</organism>
<dbReference type="InterPro" id="IPR036890">
    <property type="entry name" value="HATPase_C_sf"/>
</dbReference>
<dbReference type="SUPFAM" id="SSF55874">
    <property type="entry name" value="ATPase domain of HSP90 chaperone/DNA topoisomerase II/histidine kinase"/>
    <property type="match status" value="1"/>
</dbReference>
<feature type="transmembrane region" description="Helical" evidence="1">
    <location>
        <begin position="37"/>
        <end position="56"/>
    </location>
</feature>
<keyword evidence="1" id="KW-0812">Transmembrane</keyword>
<dbReference type="PATRIC" id="fig|1128398.3.peg.64"/>
<proteinExistence type="predicted"/>
<dbReference type="OrthoDB" id="1634477at2"/>
<feature type="transmembrane region" description="Helical" evidence="1">
    <location>
        <begin position="91"/>
        <end position="111"/>
    </location>
</feature>
<evidence type="ECO:0000313" key="4">
    <source>
        <dbReference type="Proteomes" id="UP000006094"/>
    </source>
</evidence>
<evidence type="ECO:0000259" key="2">
    <source>
        <dbReference type="Pfam" id="PF14501"/>
    </source>
</evidence>
<reference evidence="3 4" key="1">
    <citation type="journal article" date="2012" name="PLoS ONE">
        <title>The purine-utilizing bacterium Clostridium acidurici 9a: a genome-guided metabolic reconsideration.</title>
        <authorList>
            <person name="Hartwich K."/>
            <person name="Poehlein A."/>
            <person name="Daniel R."/>
        </authorList>
    </citation>
    <scope>NUCLEOTIDE SEQUENCE [LARGE SCALE GENOMIC DNA]</scope>
    <source>
        <strain evidence="4">ATCC 7906 / DSM 604 / BCRC 14475 / CIP 104303 / KCTC 5404 / NCIMB 10678 / 9a</strain>
    </source>
</reference>
<sequence length="439" mass="51064">MLNGLPWGIVTVISVSIEWLVFNFILNKISILKKDKITLYVSLSTLILIITTFSFLKMESNIKLFIGMILGFVFYIFNYEVTTLKSTIVSLVYWMLFLGIDIISASIVTIINSMHDLNKLLDENIFRLELIIISKLFLLFLTFIFRKFNLKRVQLNIKKRELVYVGIPIITNIVSIIAIFIYSFKQEESNFIQNIIMFIMSSLLLLSNISLVIIVYRIMKDSKLRIENKIIKEKINTKYEYYLKLQDNQMKVRKLYHDIKNHIICIQNIHINDDTIEKYIDSINKEISSCADIYKTGNMILDIILNEKKSICDKNSIEFISDINFSMCDFIDMVDVCSIFSNILDNAIEACEKIDSKTIVKYIKIRGTIVNKFFVLKVENSKINNVIMKGNKVITDKRDSFLHGLGIISIKSSVEKYNGEIAIEHKKDKFIMNIYIPLQ</sequence>
<keyword evidence="1" id="KW-1133">Transmembrane helix</keyword>
<evidence type="ECO:0000256" key="1">
    <source>
        <dbReference type="SAM" id="Phobius"/>
    </source>
</evidence>
<dbReference type="PANTHER" id="PTHR40448:SF1">
    <property type="entry name" value="TWO-COMPONENT SENSOR HISTIDINE KINASE"/>
    <property type="match status" value="1"/>
</dbReference>
<keyword evidence="3" id="KW-0418">Kinase</keyword>
<name>K0AWN9_GOTA9</name>
<protein>
    <submittedName>
        <fullName evidence="3">Two-component signal transduction sensor histidine kinase</fullName>
        <ecNumber evidence="3">2.7.13.3</ecNumber>
    </submittedName>
</protein>
<keyword evidence="1" id="KW-0472">Membrane</keyword>
<dbReference type="AlphaFoldDB" id="K0AWN9"/>
<feature type="transmembrane region" description="Helical" evidence="1">
    <location>
        <begin position="162"/>
        <end position="183"/>
    </location>
</feature>
<dbReference type="InterPro" id="IPR032834">
    <property type="entry name" value="NatK-like_C"/>
</dbReference>
<dbReference type="Pfam" id="PF14501">
    <property type="entry name" value="HATPase_c_5"/>
    <property type="match status" value="1"/>
</dbReference>
<feature type="transmembrane region" description="Helical" evidence="1">
    <location>
        <begin position="62"/>
        <end position="79"/>
    </location>
</feature>
<keyword evidence="3" id="KW-0808">Transferase</keyword>
<feature type="domain" description="Sensor histidine kinase NatK-like C-terminal" evidence="2">
    <location>
        <begin position="332"/>
        <end position="437"/>
    </location>
</feature>
<dbReference type="KEGG" id="cad:Curi_c00640"/>
<accession>K0AWN9</accession>
<feature type="transmembrane region" description="Helical" evidence="1">
    <location>
        <begin position="6"/>
        <end position="25"/>
    </location>
</feature>
<dbReference type="RefSeq" id="WP_014966282.1">
    <property type="nucleotide sequence ID" value="NC_018664.1"/>
</dbReference>
<dbReference type="STRING" id="1128398.Curi_c00640"/>
<evidence type="ECO:0000313" key="3">
    <source>
        <dbReference type="EMBL" id="AFS77145.1"/>
    </source>
</evidence>
<dbReference type="HOGENOM" id="CLU_020211_13_1_9"/>
<dbReference type="eggNOG" id="COG0642">
    <property type="taxonomic scope" value="Bacteria"/>
</dbReference>
<dbReference type="GO" id="GO:0004673">
    <property type="term" value="F:protein histidine kinase activity"/>
    <property type="evidence" value="ECO:0007669"/>
    <property type="project" value="UniProtKB-EC"/>
</dbReference>
<dbReference type="CDD" id="cd16935">
    <property type="entry name" value="HATPase_AgrC-ComD-like"/>
    <property type="match status" value="1"/>
</dbReference>
<feature type="transmembrane region" description="Helical" evidence="1">
    <location>
        <begin position="131"/>
        <end position="150"/>
    </location>
</feature>
<feature type="transmembrane region" description="Helical" evidence="1">
    <location>
        <begin position="195"/>
        <end position="216"/>
    </location>
</feature>
<gene>
    <name evidence="3" type="ordered locus">Curi_c00640</name>
</gene>
<dbReference type="EC" id="2.7.13.3" evidence="3"/>
<dbReference type="Gene3D" id="3.30.565.10">
    <property type="entry name" value="Histidine kinase-like ATPase, C-terminal domain"/>
    <property type="match status" value="1"/>
</dbReference>
<dbReference type="GO" id="GO:0042802">
    <property type="term" value="F:identical protein binding"/>
    <property type="evidence" value="ECO:0007669"/>
    <property type="project" value="TreeGrafter"/>
</dbReference>
<dbReference type="Proteomes" id="UP000006094">
    <property type="component" value="Chromosome"/>
</dbReference>
<dbReference type="PANTHER" id="PTHR40448">
    <property type="entry name" value="TWO-COMPONENT SENSOR HISTIDINE KINASE"/>
    <property type="match status" value="1"/>
</dbReference>